<accession>A0ABQ1CGD9</accession>
<dbReference type="EMBL" id="BLKX01000004">
    <property type="protein sequence ID" value="GFG83285.1"/>
    <property type="molecule type" value="Genomic_DNA"/>
</dbReference>
<evidence type="ECO:0000313" key="2">
    <source>
        <dbReference type="Proteomes" id="UP000465240"/>
    </source>
</evidence>
<sequence>MTTDSRQTANLIVQWRTLVATCNGASQYADDICRAVLTGWDEPHRRYHNITHLRDVLCCVDELAAHASDANAVRFAAWYHDIVYRGQPNDEHNSARRAEHDMSALRLPPALIGEVARLIRLTAHHDPAPDDYNGETLCDADLAILAAPPDRYANYTNAIRAEYAHLSDDAFREGRSKILHALLEAPALYRTPTAHASWTAQAHTNLHTELHHLTGSTTAPASGASNSQ</sequence>
<reference evidence="1 2" key="1">
    <citation type="journal article" date="2019" name="Emerg. Microbes Infect.">
        <title>Comprehensive subspecies identification of 175 nontuberculous mycobacteria species based on 7547 genomic profiles.</title>
        <authorList>
            <person name="Matsumoto Y."/>
            <person name="Kinjo T."/>
            <person name="Motooka D."/>
            <person name="Nabeya D."/>
            <person name="Jung N."/>
            <person name="Uechi K."/>
            <person name="Horii T."/>
            <person name="Iida T."/>
            <person name="Fujita J."/>
            <person name="Nakamura S."/>
        </authorList>
    </citation>
    <scope>NUCLEOTIDE SEQUENCE [LARGE SCALE GENOMIC DNA]</scope>
    <source>
        <strain evidence="1 2">JCM 18565</strain>
    </source>
</reference>
<keyword evidence="2" id="KW-1185">Reference proteome</keyword>
<dbReference type="PANTHER" id="PTHR21174:SF0">
    <property type="entry name" value="HD PHOSPHOHYDROLASE FAMILY PROTEIN-RELATED"/>
    <property type="match status" value="1"/>
</dbReference>
<proteinExistence type="predicted"/>
<protein>
    <recommendedName>
        <fullName evidence="3">Metal-dependent phosphohydrolase</fullName>
    </recommendedName>
</protein>
<comment type="caution">
    <text evidence="1">The sequence shown here is derived from an EMBL/GenBank/DDBJ whole genome shotgun (WGS) entry which is preliminary data.</text>
</comment>
<dbReference type="InterPro" id="IPR009218">
    <property type="entry name" value="HD_phosphohydro"/>
</dbReference>
<organism evidence="1 2">
    <name type="scientific">Mycobacterium paragordonae</name>
    <dbReference type="NCBI Taxonomy" id="1389713"/>
    <lineage>
        <taxon>Bacteria</taxon>
        <taxon>Bacillati</taxon>
        <taxon>Actinomycetota</taxon>
        <taxon>Actinomycetes</taxon>
        <taxon>Mycobacteriales</taxon>
        <taxon>Mycobacteriaceae</taxon>
        <taxon>Mycobacterium</taxon>
    </lineage>
</organism>
<name>A0ABQ1CGD9_9MYCO</name>
<evidence type="ECO:0000313" key="1">
    <source>
        <dbReference type="EMBL" id="GFG83285.1"/>
    </source>
</evidence>
<dbReference type="Proteomes" id="UP000465240">
    <property type="component" value="Unassembled WGS sequence"/>
</dbReference>
<dbReference type="SUPFAM" id="SSF109604">
    <property type="entry name" value="HD-domain/PDEase-like"/>
    <property type="match status" value="1"/>
</dbReference>
<dbReference type="PIRSF" id="PIRSF035170">
    <property type="entry name" value="HD_phosphohydro"/>
    <property type="match status" value="1"/>
</dbReference>
<dbReference type="RefSeq" id="WP_197748267.1">
    <property type="nucleotide sequence ID" value="NZ_BLKX01000004.1"/>
</dbReference>
<dbReference type="PANTHER" id="PTHR21174">
    <property type="match status" value="1"/>
</dbReference>
<gene>
    <name evidence="1" type="ORF">MPRG_65610</name>
</gene>
<dbReference type="Gene3D" id="1.10.3210.10">
    <property type="entry name" value="Hypothetical protein af1432"/>
    <property type="match status" value="1"/>
</dbReference>
<evidence type="ECO:0008006" key="3">
    <source>
        <dbReference type="Google" id="ProtNLM"/>
    </source>
</evidence>